<name>A0A6V7H9Z4_9HYME</name>
<evidence type="ECO:0000313" key="1">
    <source>
        <dbReference type="EMBL" id="CAD1476612.1"/>
    </source>
</evidence>
<comment type="caution">
    <text evidence="1">The sequence shown here is derived from an EMBL/GenBank/DDBJ whole genome shotgun (WGS) entry which is preliminary data.</text>
</comment>
<gene>
    <name evidence="1" type="ORF">MHI_LOCUS657690</name>
</gene>
<reference evidence="1" key="1">
    <citation type="submission" date="2020-07" db="EMBL/GenBank/DDBJ databases">
        <authorList>
            <person name="Nazaruddin N."/>
        </authorList>
    </citation>
    <scope>NUCLEOTIDE SEQUENCE</scope>
</reference>
<sequence>IKHHQLRTYNTTVNILDHLPIKKKVKRKTKKYAELLAVTNNAASNKRTEVQKLTASDLSTFVDDSDISANKLCDNKNCTLEQQLNSNYINENYYNFCDTEIYLNT</sequence>
<evidence type="ECO:0000313" key="2">
    <source>
        <dbReference type="Proteomes" id="UP000752696"/>
    </source>
</evidence>
<accession>A0A6V7H9Z4</accession>
<protein>
    <submittedName>
        <fullName evidence="1">Uncharacterized protein</fullName>
    </submittedName>
</protein>
<proteinExistence type="predicted"/>
<feature type="non-terminal residue" evidence="1">
    <location>
        <position position="105"/>
    </location>
</feature>
<keyword evidence="2" id="KW-1185">Reference proteome</keyword>
<dbReference type="EMBL" id="CAJDYZ010009479">
    <property type="protein sequence ID" value="CAD1476612.1"/>
    <property type="molecule type" value="Genomic_DNA"/>
</dbReference>
<organism evidence="1 2">
    <name type="scientific">Heterotrigona itama</name>
    <dbReference type="NCBI Taxonomy" id="395501"/>
    <lineage>
        <taxon>Eukaryota</taxon>
        <taxon>Metazoa</taxon>
        <taxon>Ecdysozoa</taxon>
        <taxon>Arthropoda</taxon>
        <taxon>Hexapoda</taxon>
        <taxon>Insecta</taxon>
        <taxon>Pterygota</taxon>
        <taxon>Neoptera</taxon>
        <taxon>Endopterygota</taxon>
        <taxon>Hymenoptera</taxon>
        <taxon>Apocrita</taxon>
        <taxon>Aculeata</taxon>
        <taxon>Apoidea</taxon>
        <taxon>Anthophila</taxon>
        <taxon>Apidae</taxon>
        <taxon>Heterotrigona</taxon>
    </lineage>
</organism>
<feature type="non-terminal residue" evidence="1">
    <location>
        <position position="1"/>
    </location>
</feature>
<dbReference type="OrthoDB" id="276422at2759"/>
<dbReference type="Proteomes" id="UP000752696">
    <property type="component" value="Unassembled WGS sequence"/>
</dbReference>
<dbReference type="AlphaFoldDB" id="A0A6V7H9Z4"/>